<dbReference type="SMART" id="SM00267">
    <property type="entry name" value="GGDEF"/>
    <property type="match status" value="1"/>
</dbReference>
<dbReference type="InterPro" id="IPR001610">
    <property type="entry name" value="PAC"/>
</dbReference>
<dbReference type="RefSeq" id="WP_377470996.1">
    <property type="nucleotide sequence ID" value="NZ_JBHLWN010000060.1"/>
</dbReference>
<dbReference type="Proteomes" id="UP001589776">
    <property type="component" value="Unassembled WGS sequence"/>
</dbReference>
<dbReference type="InterPro" id="IPR000014">
    <property type="entry name" value="PAS"/>
</dbReference>
<dbReference type="EC" id="2.7.7.65" evidence="4"/>
<reference evidence="4 5" key="1">
    <citation type="submission" date="2024-09" db="EMBL/GenBank/DDBJ databases">
        <authorList>
            <person name="Sun Q."/>
            <person name="Mori K."/>
        </authorList>
    </citation>
    <scope>NUCLEOTIDE SEQUENCE [LARGE SCALE GENOMIC DNA]</scope>
    <source>
        <strain evidence="4 5">CCM 7759</strain>
    </source>
</reference>
<proteinExistence type="predicted"/>
<accession>A0ABV6DM00</accession>
<dbReference type="SUPFAM" id="SSF55073">
    <property type="entry name" value="Nucleotide cyclase"/>
    <property type="match status" value="1"/>
</dbReference>
<dbReference type="Gene3D" id="3.30.70.270">
    <property type="match status" value="1"/>
</dbReference>
<dbReference type="InterPro" id="IPR052155">
    <property type="entry name" value="Biofilm_reg_signaling"/>
</dbReference>
<sequence length="452" mass="50163">MNRWLQRLHGTAGEGQQDEELQLAYGMVEALTNNATVAFIVCDMNNIVIYVNRTSETVFGWKAAEMIGRRLPTIGEQAWPEFQDKLRRLEWNFIDDDALRCRKDGSVFSASETIAAIRNAQGTVVSYACIVRDISARKKAERQLRESEQRFRSLFEQNSDATLSLSLDGRMTDVNRAAEGMTGYAGEELLGKALADLIVPEDHTLFQELFLEAKGSGAQQFDTALKNKQGRRVELTVKLLPILVDGEVVGIYCIAKDITSHREALTTINYMAFYDALTELPNRRLFQERLRSSLISANVGGNRFAVIWIDLDGFKHINDTYGHAAGDQVLHTIGSRLKAAVRADDTAGRMGGDEFTVLIGSVSDTGHVTKLADRLLTVLGDPIAYGDAELSVTPSIGIAVFPEDGTDVDTLLNHADRAMYHVKESGKNGYCLYSKIKSRKENDMKQPAYPIN</sequence>
<dbReference type="InterPro" id="IPR029787">
    <property type="entry name" value="Nucleotide_cyclase"/>
</dbReference>
<dbReference type="NCBIfam" id="TIGR00229">
    <property type="entry name" value="sensory_box"/>
    <property type="match status" value="2"/>
</dbReference>
<dbReference type="PANTHER" id="PTHR44757:SF2">
    <property type="entry name" value="BIOFILM ARCHITECTURE MAINTENANCE PROTEIN MBAA"/>
    <property type="match status" value="1"/>
</dbReference>
<feature type="domain" description="PAC" evidence="2">
    <location>
        <begin position="87"/>
        <end position="146"/>
    </location>
</feature>
<evidence type="ECO:0000259" key="3">
    <source>
        <dbReference type="PROSITE" id="PS50887"/>
    </source>
</evidence>
<dbReference type="Pfam" id="PF00989">
    <property type="entry name" value="PAS"/>
    <property type="match status" value="1"/>
</dbReference>
<dbReference type="PROSITE" id="PS50112">
    <property type="entry name" value="PAS"/>
    <property type="match status" value="2"/>
</dbReference>
<dbReference type="InterPro" id="IPR035965">
    <property type="entry name" value="PAS-like_dom_sf"/>
</dbReference>
<dbReference type="PANTHER" id="PTHR44757">
    <property type="entry name" value="DIGUANYLATE CYCLASE DGCP"/>
    <property type="match status" value="1"/>
</dbReference>
<feature type="domain" description="PAS" evidence="1">
    <location>
        <begin position="24"/>
        <end position="97"/>
    </location>
</feature>
<dbReference type="Pfam" id="PF13426">
    <property type="entry name" value="PAS_9"/>
    <property type="match status" value="1"/>
</dbReference>
<dbReference type="SMART" id="SM00091">
    <property type="entry name" value="PAS"/>
    <property type="match status" value="2"/>
</dbReference>
<keyword evidence="4" id="KW-0548">Nucleotidyltransferase</keyword>
<feature type="domain" description="GGDEF" evidence="3">
    <location>
        <begin position="302"/>
        <end position="435"/>
    </location>
</feature>
<dbReference type="CDD" id="cd00130">
    <property type="entry name" value="PAS"/>
    <property type="match status" value="2"/>
</dbReference>
<evidence type="ECO:0000259" key="2">
    <source>
        <dbReference type="PROSITE" id="PS50113"/>
    </source>
</evidence>
<dbReference type="InterPro" id="IPR013767">
    <property type="entry name" value="PAS_fold"/>
</dbReference>
<dbReference type="NCBIfam" id="TIGR00254">
    <property type="entry name" value="GGDEF"/>
    <property type="match status" value="1"/>
</dbReference>
<dbReference type="PROSITE" id="PS50887">
    <property type="entry name" value="GGDEF"/>
    <property type="match status" value="1"/>
</dbReference>
<dbReference type="SMART" id="SM00086">
    <property type="entry name" value="PAC"/>
    <property type="match status" value="2"/>
</dbReference>
<evidence type="ECO:0000259" key="1">
    <source>
        <dbReference type="PROSITE" id="PS50112"/>
    </source>
</evidence>
<keyword evidence="5" id="KW-1185">Reference proteome</keyword>
<dbReference type="GO" id="GO:0052621">
    <property type="term" value="F:diguanylate cyclase activity"/>
    <property type="evidence" value="ECO:0007669"/>
    <property type="project" value="UniProtKB-EC"/>
</dbReference>
<comment type="caution">
    <text evidence="4">The sequence shown here is derived from an EMBL/GenBank/DDBJ whole genome shotgun (WGS) entry which is preliminary data.</text>
</comment>
<dbReference type="PROSITE" id="PS50113">
    <property type="entry name" value="PAC"/>
    <property type="match status" value="1"/>
</dbReference>
<dbReference type="InterPro" id="IPR043128">
    <property type="entry name" value="Rev_trsase/Diguanyl_cyclase"/>
</dbReference>
<name>A0ABV6DM00_9BACL</name>
<dbReference type="InterPro" id="IPR000700">
    <property type="entry name" value="PAS-assoc_C"/>
</dbReference>
<dbReference type="EMBL" id="JBHLWN010000060">
    <property type="protein sequence ID" value="MFC0213675.1"/>
    <property type="molecule type" value="Genomic_DNA"/>
</dbReference>
<dbReference type="SUPFAM" id="SSF55785">
    <property type="entry name" value="PYP-like sensor domain (PAS domain)"/>
    <property type="match status" value="2"/>
</dbReference>
<dbReference type="Gene3D" id="3.30.450.20">
    <property type="entry name" value="PAS domain"/>
    <property type="match status" value="2"/>
</dbReference>
<feature type="domain" description="PAS" evidence="1">
    <location>
        <begin position="147"/>
        <end position="228"/>
    </location>
</feature>
<evidence type="ECO:0000313" key="4">
    <source>
        <dbReference type="EMBL" id="MFC0213675.1"/>
    </source>
</evidence>
<dbReference type="CDD" id="cd01949">
    <property type="entry name" value="GGDEF"/>
    <property type="match status" value="1"/>
</dbReference>
<evidence type="ECO:0000313" key="5">
    <source>
        <dbReference type="Proteomes" id="UP001589776"/>
    </source>
</evidence>
<organism evidence="4 5">
    <name type="scientific">Paenibacillus chartarius</name>
    <dbReference type="NCBI Taxonomy" id="747481"/>
    <lineage>
        <taxon>Bacteria</taxon>
        <taxon>Bacillati</taxon>
        <taxon>Bacillota</taxon>
        <taxon>Bacilli</taxon>
        <taxon>Bacillales</taxon>
        <taxon>Paenibacillaceae</taxon>
        <taxon>Paenibacillus</taxon>
    </lineage>
</organism>
<keyword evidence="4" id="KW-0808">Transferase</keyword>
<dbReference type="InterPro" id="IPR000160">
    <property type="entry name" value="GGDEF_dom"/>
</dbReference>
<dbReference type="Pfam" id="PF00990">
    <property type="entry name" value="GGDEF"/>
    <property type="match status" value="1"/>
</dbReference>
<protein>
    <submittedName>
        <fullName evidence="4">Diguanylate cyclase domain-containing protein</fullName>
        <ecNumber evidence="4">2.7.7.65</ecNumber>
    </submittedName>
</protein>
<gene>
    <name evidence="4" type="ORF">ACFFK0_14620</name>
</gene>